<comment type="caution">
    <text evidence="9">The sequence shown here is derived from an EMBL/GenBank/DDBJ whole genome shotgun (WGS) entry which is preliminary data.</text>
</comment>
<evidence type="ECO:0000256" key="3">
    <source>
        <dbReference type="ARBA" id="ARBA00022692"/>
    </source>
</evidence>
<keyword evidence="4" id="KW-0029">Amino-acid transport</keyword>
<reference evidence="9" key="1">
    <citation type="submission" date="2021-03" db="EMBL/GenBank/DDBJ databases">
        <title>Antimicrobial resistance genes in bacteria isolated from Japanese honey, and their potential for conferring macrolide and lincosamide resistance in the American foulbrood pathogen Paenibacillus larvae.</title>
        <authorList>
            <person name="Okamoto M."/>
            <person name="Kumagai M."/>
            <person name="Kanamori H."/>
            <person name="Takamatsu D."/>
        </authorList>
    </citation>
    <scope>NUCLEOTIDE SEQUENCE</scope>
    <source>
        <strain evidence="9">J41TS4</strain>
    </source>
</reference>
<evidence type="ECO:0000259" key="8">
    <source>
        <dbReference type="Pfam" id="PF00324"/>
    </source>
</evidence>
<name>A0A920CLA3_9BACL</name>
<feature type="transmembrane region" description="Helical" evidence="7">
    <location>
        <begin position="158"/>
        <end position="178"/>
    </location>
</feature>
<feature type="transmembrane region" description="Helical" evidence="7">
    <location>
        <begin position="47"/>
        <end position="66"/>
    </location>
</feature>
<dbReference type="GO" id="GO:0006865">
    <property type="term" value="P:amino acid transport"/>
    <property type="evidence" value="ECO:0007669"/>
    <property type="project" value="UniProtKB-KW"/>
</dbReference>
<keyword evidence="10" id="KW-1185">Reference proteome</keyword>
<feature type="transmembrane region" description="Helical" evidence="7">
    <location>
        <begin position="87"/>
        <end position="106"/>
    </location>
</feature>
<dbReference type="PANTHER" id="PTHR43495:SF5">
    <property type="entry name" value="GAMMA-AMINOBUTYRIC ACID PERMEASE"/>
    <property type="match status" value="1"/>
</dbReference>
<feature type="transmembrane region" description="Helical" evidence="7">
    <location>
        <begin position="333"/>
        <end position="354"/>
    </location>
</feature>
<organism evidence="9 10">
    <name type="scientific">Paenibacillus apis</name>
    <dbReference type="NCBI Taxonomy" id="1792174"/>
    <lineage>
        <taxon>Bacteria</taxon>
        <taxon>Bacillati</taxon>
        <taxon>Bacillota</taxon>
        <taxon>Bacilli</taxon>
        <taxon>Bacillales</taxon>
        <taxon>Paenibacillaceae</taxon>
        <taxon>Paenibacillus</taxon>
    </lineage>
</organism>
<sequence>MKEKGRQGDQEKGGLAWWQLALLGVASTVGTGFFLGSAIGLKAAGPAYLAGLLLASFATYTVFESLAKMTAQQPEKGSFRTYAKQAFGRWAGFSSGWVYWLSEILIMGSQLTAISMFARFWLPNLPLWMCATAFAVLALLIIFLGNRGFDMTENILSVAKLAATVMFIIIAAAAWMGWLHGERPKGGLEAYRNWLPGGWIGAWSSLIFAFYAFGGIEVMGMMAFRMKQPKDAPKAGKVMLLLLTVLYGLTIGLVLSLIAPDKLNPKESPLITALSQFHLPFIPHVFNAVLIIAGFSTMVASLYAVVTMLVTLSEEHDAPAVFSRTAMKDRPMYALGMSAIGLAASIVLSLLIPGTIYETITIAAGLLLLYNWVFILLSAGRVLKEGSTGRIKRMTGLAFIIIAVFGTMARGPGRPGFWGSLGFLALIALVAWFMQRKVWSKQQAGGQS</sequence>
<evidence type="ECO:0000256" key="6">
    <source>
        <dbReference type="ARBA" id="ARBA00023136"/>
    </source>
</evidence>
<evidence type="ECO:0000256" key="1">
    <source>
        <dbReference type="ARBA" id="ARBA00004141"/>
    </source>
</evidence>
<evidence type="ECO:0000313" key="10">
    <source>
        <dbReference type="Proteomes" id="UP000678895"/>
    </source>
</evidence>
<feature type="transmembrane region" description="Helical" evidence="7">
    <location>
        <begin position="360"/>
        <end position="379"/>
    </location>
</feature>
<feature type="domain" description="Amino acid permease/ SLC12A" evidence="8">
    <location>
        <begin position="22"/>
        <end position="434"/>
    </location>
</feature>
<evidence type="ECO:0000256" key="5">
    <source>
        <dbReference type="ARBA" id="ARBA00022989"/>
    </source>
</evidence>
<dbReference type="InterPro" id="IPR004841">
    <property type="entry name" value="AA-permease/SLC12A_dom"/>
</dbReference>
<feature type="transmembrane region" description="Helical" evidence="7">
    <location>
        <begin position="391"/>
        <end position="409"/>
    </location>
</feature>
<feature type="transmembrane region" description="Helical" evidence="7">
    <location>
        <begin position="126"/>
        <end position="146"/>
    </location>
</feature>
<accession>A0A920CLA3</accession>
<evidence type="ECO:0000256" key="4">
    <source>
        <dbReference type="ARBA" id="ARBA00022970"/>
    </source>
</evidence>
<feature type="transmembrane region" description="Helical" evidence="7">
    <location>
        <begin position="415"/>
        <end position="434"/>
    </location>
</feature>
<keyword evidence="2" id="KW-0813">Transport</keyword>
<evidence type="ECO:0000313" key="9">
    <source>
        <dbReference type="EMBL" id="GIO43285.1"/>
    </source>
</evidence>
<proteinExistence type="predicted"/>
<dbReference type="AlphaFoldDB" id="A0A920CLA3"/>
<feature type="transmembrane region" description="Helical" evidence="7">
    <location>
        <begin position="20"/>
        <end position="41"/>
    </location>
</feature>
<evidence type="ECO:0000256" key="2">
    <source>
        <dbReference type="ARBA" id="ARBA00022448"/>
    </source>
</evidence>
<evidence type="ECO:0000256" key="7">
    <source>
        <dbReference type="SAM" id="Phobius"/>
    </source>
</evidence>
<protein>
    <submittedName>
        <fullName evidence="9">Transporter</fullName>
    </submittedName>
</protein>
<dbReference type="PIRSF" id="PIRSF006060">
    <property type="entry name" value="AA_transporter"/>
    <property type="match status" value="1"/>
</dbReference>
<dbReference type="Gene3D" id="1.20.1740.10">
    <property type="entry name" value="Amino acid/polyamine transporter I"/>
    <property type="match status" value="1"/>
</dbReference>
<dbReference type="EMBL" id="BORS01000010">
    <property type="protein sequence ID" value="GIO43285.1"/>
    <property type="molecule type" value="Genomic_DNA"/>
</dbReference>
<keyword evidence="6 7" id="KW-0472">Membrane</keyword>
<dbReference type="RefSeq" id="WP_301628318.1">
    <property type="nucleotide sequence ID" value="NZ_BORS01000010.1"/>
</dbReference>
<feature type="transmembrane region" description="Helical" evidence="7">
    <location>
        <begin position="285"/>
        <end position="312"/>
    </location>
</feature>
<dbReference type="Proteomes" id="UP000678895">
    <property type="component" value="Unassembled WGS sequence"/>
</dbReference>
<feature type="transmembrane region" description="Helical" evidence="7">
    <location>
        <begin position="238"/>
        <end position="259"/>
    </location>
</feature>
<feature type="transmembrane region" description="Helical" evidence="7">
    <location>
        <begin position="198"/>
        <end position="218"/>
    </location>
</feature>
<keyword evidence="5 7" id="KW-1133">Transmembrane helix</keyword>
<dbReference type="PANTHER" id="PTHR43495">
    <property type="entry name" value="GABA PERMEASE"/>
    <property type="match status" value="1"/>
</dbReference>
<dbReference type="GO" id="GO:0055085">
    <property type="term" value="P:transmembrane transport"/>
    <property type="evidence" value="ECO:0007669"/>
    <property type="project" value="InterPro"/>
</dbReference>
<dbReference type="GO" id="GO:0016020">
    <property type="term" value="C:membrane"/>
    <property type="evidence" value="ECO:0007669"/>
    <property type="project" value="UniProtKB-SubCell"/>
</dbReference>
<dbReference type="Pfam" id="PF00324">
    <property type="entry name" value="AA_permease"/>
    <property type="match status" value="1"/>
</dbReference>
<gene>
    <name evidence="9" type="ORF">J41TS4_30430</name>
</gene>
<comment type="subcellular location">
    <subcellularLocation>
        <location evidence="1">Membrane</location>
        <topology evidence="1">Multi-pass membrane protein</topology>
    </subcellularLocation>
</comment>
<keyword evidence="3 7" id="KW-0812">Transmembrane</keyword>